<dbReference type="HOGENOM" id="CLU_2811984_0_0_1"/>
<gene>
    <name evidence="1" type="ORF">BOTBODRAFT_53640</name>
</gene>
<evidence type="ECO:0000313" key="2">
    <source>
        <dbReference type="Proteomes" id="UP000027195"/>
    </source>
</evidence>
<dbReference type="InParanoid" id="A0A067MZQ4"/>
<evidence type="ECO:0000313" key="1">
    <source>
        <dbReference type="EMBL" id="KDQ17011.1"/>
    </source>
</evidence>
<accession>A0A067MZQ4</accession>
<sequence length="67" mass="7554">MEAGLVGIYHTLIFFQGSNDVCGIWFFEEVASITRHRLIDYSLTIIDLPNGHGALKSEMGISVWRAR</sequence>
<protein>
    <submittedName>
        <fullName evidence="1">Uncharacterized protein</fullName>
    </submittedName>
</protein>
<dbReference type="Proteomes" id="UP000027195">
    <property type="component" value="Unassembled WGS sequence"/>
</dbReference>
<dbReference type="AlphaFoldDB" id="A0A067MZQ4"/>
<dbReference type="EMBL" id="KL198025">
    <property type="protein sequence ID" value="KDQ17011.1"/>
    <property type="molecule type" value="Genomic_DNA"/>
</dbReference>
<name>A0A067MZQ4_BOTB1</name>
<reference evidence="2" key="1">
    <citation type="journal article" date="2014" name="Proc. Natl. Acad. Sci. U.S.A.">
        <title>Extensive sampling of basidiomycete genomes demonstrates inadequacy of the white-rot/brown-rot paradigm for wood decay fungi.</title>
        <authorList>
            <person name="Riley R."/>
            <person name="Salamov A.A."/>
            <person name="Brown D.W."/>
            <person name="Nagy L.G."/>
            <person name="Floudas D."/>
            <person name="Held B.W."/>
            <person name="Levasseur A."/>
            <person name="Lombard V."/>
            <person name="Morin E."/>
            <person name="Otillar R."/>
            <person name="Lindquist E.A."/>
            <person name="Sun H."/>
            <person name="LaButti K.M."/>
            <person name="Schmutz J."/>
            <person name="Jabbour D."/>
            <person name="Luo H."/>
            <person name="Baker S.E."/>
            <person name="Pisabarro A.G."/>
            <person name="Walton J.D."/>
            <person name="Blanchette R.A."/>
            <person name="Henrissat B."/>
            <person name="Martin F."/>
            <person name="Cullen D."/>
            <person name="Hibbett D.S."/>
            <person name="Grigoriev I.V."/>
        </authorList>
    </citation>
    <scope>NUCLEOTIDE SEQUENCE [LARGE SCALE GENOMIC DNA]</scope>
    <source>
        <strain evidence="2">FD-172 SS1</strain>
    </source>
</reference>
<keyword evidence="2" id="KW-1185">Reference proteome</keyword>
<organism evidence="1 2">
    <name type="scientific">Botryobasidium botryosum (strain FD-172 SS1)</name>
    <dbReference type="NCBI Taxonomy" id="930990"/>
    <lineage>
        <taxon>Eukaryota</taxon>
        <taxon>Fungi</taxon>
        <taxon>Dikarya</taxon>
        <taxon>Basidiomycota</taxon>
        <taxon>Agaricomycotina</taxon>
        <taxon>Agaricomycetes</taxon>
        <taxon>Cantharellales</taxon>
        <taxon>Botryobasidiaceae</taxon>
        <taxon>Botryobasidium</taxon>
    </lineage>
</organism>
<proteinExistence type="predicted"/>